<reference evidence="1" key="2">
    <citation type="journal article" date="2022" name="New Phytol.">
        <title>Evolutionary transition to the ectomycorrhizal habit in the genomes of a hyperdiverse lineage of mushroom-forming fungi.</title>
        <authorList>
            <person name="Looney B."/>
            <person name="Miyauchi S."/>
            <person name="Morin E."/>
            <person name="Drula E."/>
            <person name="Courty P.E."/>
            <person name="Kohler A."/>
            <person name="Kuo A."/>
            <person name="LaButti K."/>
            <person name="Pangilinan J."/>
            <person name="Lipzen A."/>
            <person name="Riley R."/>
            <person name="Andreopoulos W."/>
            <person name="He G."/>
            <person name="Johnson J."/>
            <person name="Nolan M."/>
            <person name="Tritt A."/>
            <person name="Barry K.W."/>
            <person name="Grigoriev I.V."/>
            <person name="Nagy L.G."/>
            <person name="Hibbett D."/>
            <person name="Henrissat B."/>
            <person name="Matheny P.B."/>
            <person name="Labbe J."/>
            <person name="Martin F.M."/>
        </authorList>
    </citation>
    <scope>NUCLEOTIDE SEQUENCE</scope>
    <source>
        <strain evidence="1">FP105234-sp</strain>
    </source>
</reference>
<reference evidence="1" key="1">
    <citation type="submission" date="2021-02" db="EMBL/GenBank/DDBJ databases">
        <authorList>
            <consortium name="DOE Joint Genome Institute"/>
            <person name="Ahrendt S."/>
            <person name="Looney B.P."/>
            <person name="Miyauchi S."/>
            <person name="Morin E."/>
            <person name="Drula E."/>
            <person name="Courty P.E."/>
            <person name="Chicoki N."/>
            <person name="Fauchery L."/>
            <person name="Kohler A."/>
            <person name="Kuo A."/>
            <person name="Labutti K."/>
            <person name="Pangilinan J."/>
            <person name="Lipzen A."/>
            <person name="Riley R."/>
            <person name="Andreopoulos W."/>
            <person name="He G."/>
            <person name="Johnson J."/>
            <person name="Barry K.W."/>
            <person name="Grigoriev I.V."/>
            <person name="Nagy L."/>
            <person name="Hibbett D."/>
            <person name="Henrissat B."/>
            <person name="Matheny P.B."/>
            <person name="Labbe J."/>
            <person name="Martin F."/>
        </authorList>
    </citation>
    <scope>NUCLEOTIDE SEQUENCE</scope>
    <source>
        <strain evidence="1">FP105234-sp</strain>
    </source>
</reference>
<evidence type="ECO:0000313" key="1">
    <source>
        <dbReference type="EMBL" id="KAI0047366.1"/>
    </source>
</evidence>
<sequence>MSSVLCSPERFLRWSPPQFTGSWQPKSALSFSDANTVGHATLSDGGPLGTSYHRFSGDAWLLGLIVSLRKHRKERIFTLPLHSDDVQEQISYPTYIHAEFVQPVIDVFNAFREIQNERHVCWEFRDQIDTSPPYVAANIFLEKGHYTPLYSGMEARPSPPVMECVFIGPGAVDISKFGRTEGRQSDSDEALQFIEGEVLRLLTTSASYVLVTDTMRSTLVTIRKRRFINEPLPDPLVLEFIEVIDHRASGSTSLRFFIAACIFQGLAKNSFSRTWINPRNLAQGARNNPSLPLPSDEEVMRTRKRFSDFDLYSLQNDVGQAQQFFRWKPSHGTASFNPGDVMTVDSDASKKHWLPWSDPPRYTLDPLPESTLDYVKSVRRTTPNDPLAILILESKTLAIRITRIIGDFNSRAVVGRLISVDNEPLPTAGELPDLCIKLYDDVLNPEQLWCGEGDDVVRSFSNWYTTESKIAQEDAAYRRLEHVQGSVVPLYYGAHSFQAPSGEVVYGTIMEYVDGVRLDEIGMDGLSTTEQVQLIESARHCVRALQYASITQGDWHPGQILCRRTCPTPDGSAGLACVFVDLASMIMSTKHEVHKLMDDYGGVREALAYVLGEKRHMLDEHYAPREAWDLFNFEVNHLTIPFHDIEAD</sequence>
<gene>
    <name evidence="1" type="ORF">FA95DRAFT_1559206</name>
</gene>
<keyword evidence="2" id="KW-1185">Reference proteome</keyword>
<proteinExistence type="predicted"/>
<accession>A0ACB8RT75</accession>
<dbReference type="EMBL" id="MU275906">
    <property type="protein sequence ID" value="KAI0047366.1"/>
    <property type="molecule type" value="Genomic_DNA"/>
</dbReference>
<evidence type="ECO:0000313" key="2">
    <source>
        <dbReference type="Proteomes" id="UP000814033"/>
    </source>
</evidence>
<comment type="caution">
    <text evidence="1">The sequence shown here is derived from an EMBL/GenBank/DDBJ whole genome shotgun (WGS) entry which is preliminary data.</text>
</comment>
<dbReference type="Proteomes" id="UP000814033">
    <property type="component" value="Unassembled WGS sequence"/>
</dbReference>
<name>A0ACB8RT75_9AGAM</name>
<protein>
    <submittedName>
        <fullName evidence="1">Uncharacterized protein</fullName>
    </submittedName>
</protein>
<organism evidence="1 2">
    <name type="scientific">Auriscalpium vulgare</name>
    <dbReference type="NCBI Taxonomy" id="40419"/>
    <lineage>
        <taxon>Eukaryota</taxon>
        <taxon>Fungi</taxon>
        <taxon>Dikarya</taxon>
        <taxon>Basidiomycota</taxon>
        <taxon>Agaricomycotina</taxon>
        <taxon>Agaricomycetes</taxon>
        <taxon>Russulales</taxon>
        <taxon>Auriscalpiaceae</taxon>
        <taxon>Auriscalpium</taxon>
    </lineage>
</organism>